<feature type="compositionally biased region" description="Polar residues" evidence="1">
    <location>
        <begin position="89"/>
        <end position="102"/>
    </location>
</feature>
<gene>
    <name evidence="2" type="ORF">A1O1_05541</name>
</gene>
<feature type="region of interest" description="Disordered" evidence="1">
    <location>
        <begin position="979"/>
        <end position="1051"/>
    </location>
</feature>
<feature type="compositionally biased region" description="Basic and acidic residues" evidence="1">
    <location>
        <begin position="103"/>
        <end position="118"/>
    </location>
</feature>
<proteinExistence type="predicted"/>
<dbReference type="HOGENOM" id="CLU_010731_0_0_1"/>
<feature type="compositionally biased region" description="Low complexity" evidence="1">
    <location>
        <begin position="1008"/>
        <end position="1026"/>
    </location>
</feature>
<organism evidence="2 3">
    <name type="scientific">Capronia coronata CBS 617.96</name>
    <dbReference type="NCBI Taxonomy" id="1182541"/>
    <lineage>
        <taxon>Eukaryota</taxon>
        <taxon>Fungi</taxon>
        <taxon>Dikarya</taxon>
        <taxon>Ascomycota</taxon>
        <taxon>Pezizomycotina</taxon>
        <taxon>Eurotiomycetes</taxon>
        <taxon>Chaetothyriomycetidae</taxon>
        <taxon>Chaetothyriales</taxon>
        <taxon>Herpotrichiellaceae</taxon>
        <taxon>Capronia</taxon>
    </lineage>
</organism>
<dbReference type="AlphaFoldDB" id="W9YH67"/>
<feature type="compositionally biased region" description="Basic and acidic residues" evidence="1">
    <location>
        <begin position="630"/>
        <end position="656"/>
    </location>
</feature>
<feature type="region of interest" description="Disordered" evidence="1">
    <location>
        <begin position="1"/>
        <end position="24"/>
    </location>
</feature>
<evidence type="ECO:0000313" key="3">
    <source>
        <dbReference type="Proteomes" id="UP000019484"/>
    </source>
</evidence>
<name>W9YH67_9EURO</name>
<accession>W9YH67</accession>
<feature type="compositionally biased region" description="Basic residues" evidence="1">
    <location>
        <begin position="1027"/>
        <end position="1036"/>
    </location>
</feature>
<comment type="caution">
    <text evidence="2">The sequence shown here is derived from an EMBL/GenBank/DDBJ whole genome shotgun (WGS) entry which is preliminary data.</text>
</comment>
<dbReference type="RefSeq" id="XP_007724617.1">
    <property type="nucleotide sequence ID" value="XM_007726427.1"/>
</dbReference>
<dbReference type="EMBL" id="AMWN01000004">
    <property type="protein sequence ID" value="EXJ88611.1"/>
    <property type="molecule type" value="Genomic_DNA"/>
</dbReference>
<evidence type="ECO:0000313" key="2">
    <source>
        <dbReference type="EMBL" id="EXJ88611.1"/>
    </source>
</evidence>
<feature type="compositionally biased region" description="Basic and acidic residues" evidence="1">
    <location>
        <begin position="1"/>
        <end position="17"/>
    </location>
</feature>
<feature type="compositionally biased region" description="Acidic residues" evidence="1">
    <location>
        <begin position="1040"/>
        <end position="1051"/>
    </location>
</feature>
<feature type="compositionally biased region" description="Basic and acidic residues" evidence="1">
    <location>
        <begin position="664"/>
        <end position="697"/>
    </location>
</feature>
<keyword evidence="3" id="KW-1185">Reference proteome</keyword>
<dbReference type="GeneID" id="19160416"/>
<dbReference type="OrthoDB" id="4149643at2759"/>
<reference evidence="2 3" key="1">
    <citation type="submission" date="2013-03" db="EMBL/GenBank/DDBJ databases">
        <title>The Genome Sequence of Capronia coronata CBS 617.96.</title>
        <authorList>
            <consortium name="The Broad Institute Genomics Platform"/>
            <person name="Cuomo C."/>
            <person name="de Hoog S."/>
            <person name="Gorbushina A."/>
            <person name="Walker B."/>
            <person name="Young S.K."/>
            <person name="Zeng Q."/>
            <person name="Gargeya S."/>
            <person name="Fitzgerald M."/>
            <person name="Haas B."/>
            <person name="Abouelleil A."/>
            <person name="Allen A.W."/>
            <person name="Alvarado L."/>
            <person name="Arachchi H.M."/>
            <person name="Berlin A.M."/>
            <person name="Chapman S.B."/>
            <person name="Gainer-Dewar J."/>
            <person name="Goldberg J."/>
            <person name="Griggs A."/>
            <person name="Gujja S."/>
            <person name="Hansen M."/>
            <person name="Howarth C."/>
            <person name="Imamovic A."/>
            <person name="Ireland A."/>
            <person name="Larimer J."/>
            <person name="McCowan C."/>
            <person name="Murphy C."/>
            <person name="Pearson M."/>
            <person name="Poon T.W."/>
            <person name="Priest M."/>
            <person name="Roberts A."/>
            <person name="Saif S."/>
            <person name="Shea T."/>
            <person name="Sisk P."/>
            <person name="Sykes S."/>
            <person name="Wortman J."/>
            <person name="Nusbaum C."/>
            <person name="Birren B."/>
        </authorList>
    </citation>
    <scope>NUCLEOTIDE SEQUENCE [LARGE SCALE GENOMIC DNA]</scope>
    <source>
        <strain evidence="2 3">CBS 617.96</strain>
    </source>
</reference>
<protein>
    <submittedName>
        <fullName evidence="2">Uncharacterized protein</fullName>
    </submittedName>
</protein>
<feature type="compositionally biased region" description="Basic residues" evidence="1">
    <location>
        <begin position="987"/>
        <end position="1001"/>
    </location>
</feature>
<feature type="region of interest" description="Disordered" evidence="1">
    <location>
        <begin position="147"/>
        <end position="170"/>
    </location>
</feature>
<sequence length="1051" mass="115846">MGCKHSSDGKELDRSVDPEAPPKIGCVEGAAAECLAGRLLQDEATSGVQADSPADFPLGHEQATTKQECCVLSSPNPAYVEAEIGIGPSVQTDPNQGNAGDSSTKRSDSQDPSEKECHGTSQTETRNIIGEDLESGKYDILEVEDQQHTQDATTTGLYGSPPTSPSYCHGRQQARSDATCLPDRNMPFNIQILEHVKDWAELGSRIEDGQRRKEVLDRAFETLTNVWYEALRLGYDPGHCEPSSRGTASTQRSRALATTKRERGPGRPPGPSGKARQKSPSKIPVFVSRSHKDSHYWAVTAGELQEAGVSEERICQRAASGDLEKGDALLEAVRQHLGTDISRNDWWKVTEVTHFNPWGRNLLLYALYEVQMSRQSIEQLERLYRGFSHARQKENTQKRIDDEKERLDLFMALALEVKDSQSSSQSPTVPTMEIEPEQRAHCSEAPSVTDEDLATGVGSPDSVIKSSEVNLNEADPAEEVTFVQTGESTENSFITDGLPDGPMDDLVECKEMLDPLMVQAKGFQPCPPSENDDQEAGPEFMIEGCGSSQVIDDDNLQTKRTLELLLPLLNDEHEVTTKEIDADITRGEDHLAGKDYSSSELQECTNLDITTHETGTGSIEINALKHPLLSDDDKVAEDGKSPTKKQKTDQHEHKETLASTTLNDQRDKEDGSNDTTLDHDMREAHTAENRKSVDRPDSKKGRYISIYILPKVNELLANSGLAPVKSTNWPYLRDVLRGAGVPRGSRNALTREINVGFKRGWQLTEQDAPMSMTPDVPAAGSFTVQSIHQQETLPPPVTAAVETQRRSLVVRLPVPSTFDPAELSCGTVFSHKGFKYRYTRDSSLAQRRSMDEVLDTYVRDRINPRANSRTEWEVEPRFGKYGVLAHPADPARTGIIHGFWDQRNGSQVPGAEWFYEGNGKVPVTSQGGIWAAQDNTRDHEDVSDSITNASPADAALENPLANKAPKTVLHIKRDSSKWMVDNGSVAKKGRPRGRPRGRPKNRATGVGLSSALSQPLASARSGSSPTKKPKRRKVRRSIADDDDDDEYHPSD</sequence>
<feature type="compositionally biased region" description="Polar residues" evidence="1">
    <location>
        <begin position="244"/>
        <end position="253"/>
    </location>
</feature>
<dbReference type="eggNOG" id="ENOG502T50I">
    <property type="taxonomic scope" value="Eukaryota"/>
</dbReference>
<evidence type="ECO:0000256" key="1">
    <source>
        <dbReference type="SAM" id="MobiDB-lite"/>
    </source>
</evidence>
<feature type="region of interest" description="Disordered" evidence="1">
    <location>
        <begin position="87"/>
        <end position="132"/>
    </location>
</feature>
<dbReference type="Proteomes" id="UP000019484">
    <property type="component" value="Unassembled WGS sequence"/>
</dbReference>
<feature type="region of interest" description="Disordered" evidence="1">
    <location>
        <begin position="630"/>
        <end position="697"/>
    </location>
</feature>
<feature type="region of interest" description="Disordered" evidence="1">
    <location>
        <begin position="239"/>
        <end position="282"/>
    </location>
</feature>